<dbReference type="CDD" id="cd00613">
    <property type="entry name" value="GDC-P"/>
    <property type="match status" value="1"/>
</dbReference>
<dbReference type="EMBL" id="DWWT01000016">
    <property type="protein sequence ID" value="HJC05273.1"/>
    <property type="molecule type" value="Genomic_DNA"/>
</dbReference>
<protein>
    <recommendedName>
        <fullName evidence="4">Probable glycine dehydrogenase (decarboxylating) subunit 1</fullName>
        <ecNumber evidence="4">1.4.4.2</ecNumber>
    </recommendedName>
    <alternativeName>
        <fullName evidence="4">Glycine cleavage system P-protein subunit 1</fullName>
    </alternativeName>
    <alternativeName>
        <fullName evidence="4">Glycine decarboxylase subunit 1</fullName>
    </alternativeName>
    <alternativeName>
        <fullName evidence="4">Glycine dehydrogenase (aminomethyl-transferring) subunit 1</fullName>
    </alternativeName>
</protein>
<evidence type="ECO:0000313" key="6">
    <source>
        <dbReference type="EMBL" id="HJC05273.1"/>
    </source>
</evidence>
<dbReference type="InterPro" id="IPR015424">
    <property type="entry name" value="PyrdxlP-dep_Trfase"/>
</dbReference>
<dbReference type="PANTHER" id="PTHR42806:SF1">
    <property type="entry name" value="GLYCINE DEHYDROGENASE (DECARBOXYLATING)"/>
    <property type="match status" value="1"/>
</dbReference>
<gene>
    <name evidence="4 6" type="primary">gcvPA</name>
    <name evidence="6" type="ORF">H9704_03840</name>
</gene>
<reference evidence="6" key="2">
    <citation type="submission" date="2021-04" db="EMBL/GenBank/DDBJ databases">
        <authorList>
            <person name="Gilroy R."/>
        </authorList>
    </citation>
    <scope>NUCLEOTIDE SEQUENCE</scope>
    <source>
        <strain evidence="6">CHK180-15479</strain>
    </source>
</reference>
<dbReference type="GO" id="GO:0009116">
    <property type="term" value="P:nucleoside metabolic process"/>
    <property type="evidence" value="ECO:0007669"/>
    <property type="project" value="InterPro"/>
</dbReference>
<dbReference type="HAMAP" id="MF_00712">
    <property type="entry name" value="GcvPA"/>
    <property type="match status" value="1"/>
</dbReference>
<dbReference type="GO" id="GO:0004375">
    <property type="term" value="F:glycine dehydrogenase (decarboxylating) activity"/>
    <property type="evidence" value="ECO:0007669"/>
    <property type="project" value="UniProtKB-EC"/>
</dbReference>
<comment type="catalytic activity">
    <reaction evidence="3 4">
        <text>N(6)-[(R)-lipoyl]-L-lysyl-[glycine-cleavage complex H protein] + glycine + H(+) = N(6)-[(R)-S(8)-aminomethyldihydrolipoyl]-L-lysyl-[glycine-cleavage complex H protein] + CO2</text>
        <dbReference type="Rhea" id="RHEA:24304"/>
        <dbReference type="Rhea" id="RHEA-COMP:10494"/>
        <dbReference type="Rhea" id="RHEA-COMP:10495"/>
        <dbReference type="ChEBI" id="CHEBI:15378"/>
        <dbReference type="ChEBI" id="CHEBI:16526"/>
        <dbReference type="ChEBI" id="CHEBI:57305"/>
        <dbReference type="ChEBI" id="CHEBI:83099"/>
        <dbReference type="ChEBI" id="CHEBI:83143"/>
        <dbReference type="EC" id="1.4.4.2"/>
    </reaction>
</comment>
<evidence type="ECO:0000256" key="1">
    <source>
        <dbReference type="ARBA" id="ARBA00003788"/>
    </source>
</evidence>
<keyword evidence="2 4" id="KW-0560">Oxidoreductase</keyword>
<comment type="function">
    <text evidence="1 4">The glycine cleavage system catalyzes the degradation of glycine. The P protein binds the alpha-amino group of glycine through its pyridoxal phosphate cofactor; CO(2) is released and the remaining methylamine moiety is then transferred to the lipoamide cofactor of the H protein.</text>
</comment>
<evidence type="ECO:0000256" key="3">
    <source>
        <dbReference type="ARBA" id="ARBA00049026"/>
    </source>
</evidence>
<name>A0A9D2SHI6_9FIRM</name>
<comment type="caution">
    <text evidence="6">The sequence shown here is derived from an EMBL/GenBank/DDBJ whole genome shotgun (WGS) entry which is preliminary data.</text>
</comment>
<dbReference type="PANTHER" id="PTHR42806">
    <property type="entry name" value="GLYCINE CLEAVAGE SYSTEM P-PROTEIN"/>
    <property type="match status" value="1"/>
</dbReference>
<dbReference type="InterPro" id="IPR023010">
    <property type="entry name" value="GcvPA"/>
</dbReference>
<dbReference type="Pfam" id="PF02347">
    <property type="entry name" value="GDC-P"/>
    <property type="match status" value="1"/>
</dbReference>
<sequence length="467" mass="50176">MGSYVPNTKSEQQEMLREIGLGSFDEMFSQIPQEVRFTAGLNLPDGMGEQGVYRKMEEISGKNTVFRHIFRGAGAYNHYIPAIVDSVASKEEFVTAYTPYQAEISQGILQTIFEYQTMICELTGMDAANASVYDGATAAAEAAAMCRDRKRSTVYISKAANPQVIQVIKTYCFGSGAPVVMVPQKDGTTDLEALERMLAQDGQAACVYIQQPNYYGLLEAGEKLEAIIHGAGAKFIMGCNPMALAVLKTPGEYGADIAVGDGQPLGMPLAFGGPYLGFMAAKSDMMRKLPGRIVGETKDSRGERAFVLTLQAREQHIRREKASSNICSNQALCALRAGVYMTAMGAEGMAEAAGQCIAKARYFRDKLREAGLVPKYDGEFFNEFVTRGPLAAEGTASEEALEDASSAEAAGAQAAAGSRILKALEAEGILGGLPLGNGEILWCVTEMNTKEEMDQAAAVVRREVKGI</sequence>
<evidence type="ECO:0000256" key="2">
    <source>
        <dbReference type="ARBA" id="ARBA00023002"/>
    </source>
</evidence>
<evidence type="ECO:0000313" key="7">
    <source>
        <dbReference type="Proteomes" id="UP000823910"/>
    </source>
</evidence>
<dbReference type="Proteomes" id="UP000823910">
    <property type="component" value="Unassembled WGS sequence"/>
</dbReference>
<dbReference type="Gene3D" id="3.90.1150.10">
    <property type="entry name" value="Aspartate Aminotransferase, domain 1"/>
    <property type="match status" value="1"/>
</dbReference>
<dbReference type="GO" id="GO:0019464">
    <property type="term" value="P:glycine decarboxylation via glycine cleavage system"/>
    <property type="evidence" value="ECO:0007669"/>
    <property type="project" value="UniProtKB-UniRule"/>
</dbReference>
<accession>A0A9D2SHI6</accession>
<dbReference type="SUPFAM" id="SSF53383">
    <property type="entry name" value="PLP-dependent transferases"/>
    <property type="match status" value="1"/>
</dbReference>
<feature type="domain" description="Glycine cleavage system P-protein N-terminal" evidence="5">
    <location>
        <begin position="3"/>
        <end position="406"/>
    </location>
</feature>
<organism evidence="6 7">
    <name type="scientific">Candidatus Enterocloster excrementipullorum</name>
    <dbReference type="NCBI Taxonomy" id="2838559"/>
    <lineage>
        <taxon>Bacteria</taxon>
        <taxon>Bacillati</taxon>
        <taxon>Bacillota</taxon>
        <taxon>Clostridia</taxon>
        <taxon>Lachnospirales</taxon>
        <taxon>Lachnospiraceae</taxon>
        <taxon>Enterocloster</taxon>
    </lineage>
</organism>
<dbReference type="NCBIfam" id="NF001696">
    <property type="entry name" value="PRK00451.1"/>
    <property type="match status" value="1"/>
</dbReference>
<evidence type="ECO:0000256" key="4">
    <source>
        <dbReference type="HAMAP-Rule" id="MF_00712"/>
    </source>
</evidence>
<dbReference type="EC" id="1.4.4.2" evidence="4"/>
<dbReference type="InterPro" id="IPR049315">
    <property type="entry name" value="GDC-P_N"/>
</dbReference>
<comment type="subunit">
    <text evidence="4">The glycine cleavage system is composed of four proteins: P, T, L and H. In this organism, the P 'protein' is a heterodimer of two subunits.</text>
</comment>
<dbReference type="Gene3D" id="3.40.640.10">
    <property type="entry name" value="Type I PLP-dependent aspartate aminotransferase-like (Major domain)"/>
    <property type="match status" value="1"/>
</dbReference>
<dbReference type="InterPro" id="IPR020581">
    <property type="entry name" value="GDC_P"/>
</dbReference>
<dbReference type="InterPro" id="IPR015422">
    <property type="entry name" value="PyrdxlP-dep_Trfase_small"/>
</dbReference>
<dbReference type="PIRSF" id="PIRSF006815">
    <property type="entry name" value="GcvPA"/>
    <property type="match status" value="1"/>
</dbReference>
<dbReference type="AlphaFoldDB" id="A0A9D2SHI6"/>
<dbReference type="InterPro" id="IPR015421">
    <property type="entry name" value="PyrdxlP-dep_Trfase_major"/>
</dbReference>
<reference evidence="6" key="1">
    <citation type="journal article" date="2021" name="PeerJ">
        <title>Extensive microbial diversity within the chicken gut microbiome revealed by metagenomics and culture.</title>
        <authorList>
            <person name="Gilroy R."/>
            <person name="Ravi A."/>
            <person name="Getino M."/>
            <person name="Pursley I."/>
            <person name="Horton D.L."/>
            <person name="Alikhan N.F."/>
            <person name="Baker D."/>
            <person name="Gharbi K."/>
            <person name="Hall N."/>
            <person name="Watson M."/>
            <person name="Adriaenssens E.M."/>
            <person name="Foster-Nyarko E."/>
            <person name="Jarju S."/>
            <person name="Secka A."/>
            <person name="Antonio M."/>
            <person name="Oren A."/>
            <person name="Chaudhuri R.R."/>
            <person name="La Ragione R."/>
            <person name="Hildebrand F."/>
            <person name="Pallen M.J."/>
        </authorList>
    </citation>
    <scope>NUCLEOTIDE SEQUENCE</scope>
    <source>
        <strain evidence="6">CHK180-15479</strain>
    </source>
</reference>
<proteinExistence type="inferred from homology"/>
<comment type="similarity">
    <text evidence="4">Belongs to the GcvP family. N-terminal subunit subfamily.</text>
</comment>
<evidence type="ECO:0000259" key="5">
    <source>
        <dbReference type="Pfam" id="PF02347"/>
    </source>
</evidence>